<dbReference type="RefSeq" id="WP_089791699.1">
    <property type="nucleotide sequence ID" value="NZ_FPBP01000001.1"/>
</dbReference>
<keyword evidence="5" id="KW-1185">Reference proteome</keyword>
<evidence type="ECO:0000256" key="1">
    <source>
        <dbReference type="ARBA" id="ARBA00022801"/>
    </source>
</evidence>
<dbReference type="SUPFAM" id="SSF53474">
    <property type="entry name" value="alpha/beta-Hydrolases"/>
    <property type="match status" value="1"/>
</dbReference>
<proteinExistence type="predicted"/>
<evidence type="ECO:0000259" key="3">
    <source>
        <dbReference type="Pfam" id="PF00561"/>
    </source>
</evidence>
<dbReference type="STRING" id="463301.SAMN04487955_10127"/>
<dbReference type="GO" id="GO:0016787">
    <property type="term" value="F:hydrolase activity"/>
    <property type="evidence" value="ECO:0007669"/>
    <property type="project" value="UniProtKB-KW"/>
</dbReference>
<dbReference type="EMBL" id="FPBP01000001">
    <property type="protein sequence ID" value="SFU28082.1"/>
    <property type="molecule type" value="Genomic_DNA"/>
</dbReference>
<protein>
    <submittedName>
        <fullName evidence="4">Esterase</fullName>
    </submittedName>
</protein>
<dbReference type="OrthoDB" id="9808398at2"/>
<dbReference type="PRINTS" id="PR00111">
    <property type="entry name" value="ABHYDROLASE"/>
</dbReference>
<feature type="region of interest" description="Disordered" evidence="2">
    <location>
        <begin position="1"/>
        <end position="21"/>
    </location>
</feature>
<dbReference type="PRINTS" id="PR00412">
    <property type="entry name" value="EPOXHYDRLASE"/>
</dbReference>
<dbReference type="Gene3D" id="3.40.50.1820">
    <property type="entry name" value="alpha/beta hydrolase"/>
    <property type="match status" value="1"/>
</dbReference>
<accession>A0A1I7EVZ8</accession>
<organism evidence="4 5">
    <name type="scientific">Halomonas korlensis</name>
    <dbReference type="NCBI Taxonomy" id="463301"/>
    <lineage>
        <taxon>Bacteria</taxon>
        <taxon>Pseudomonadati</taxon>
        <taxon>Pseudomonadota</taxon>
        <taxon>Gammaproteobacteria</taxon>
        <taxon>Oceanospirillales</taxon>
        <taxon>Halomonadaceae</taxon>
        <taxon>Halomonas</taxon>
    </lineage>
</organism>
<keyword evidence="1" id="KW-0378">Hydrolase</keyword>
<dbReference type="InterPro" id="IPR000073">
    <property type="entry name" value="AB_hydrolase_1"/>
</dbReference>
<evidence type="ECO:0000313" key="4">
    <source>
        <dbReference type="EMBL" id="SFU28082.1"/>
    </source>
</evidence>
<dbReference type="Proteomes" id="UP000198693">
    <property type="component" value="Unassembled WGS sequence"/>
</dbReference>
<dbReference type="InterPro" id="IPR000639">
    <property type="entry name" value="Epox_hydrolase-like"/>
</dbReference>
<dbReference type="Pfam" id="PF00561">
    <property type="entry name" value="Abhydrolase_1"/>
    <property type="match status" value="1"/>
</dbReference>
<sequence length="270" mass="29538">MPTPLHYADSQVDTHAETGDESRKSVPLVVIHGLFGSADNWRSHVKAWQSVRRVIAVDLRNHGRSPHLAGMGYAEQAEDVVSLLDRLGIEQAHLLGHSMGGKVAISIAREYPQRVASLIVADIAPQAYGHDHDTVFAALRRVAEGKPANRREADKLLAEHVDERPVRLFLATNLERAEEGGLRLRLGLDEIEADYEAIMGAPAGQAPYGGPTLVLRGARSQYVTDAALPALREVLPDATIKTLDAGHWLHAEQPEAFREAVDEFLAALER</sequence>
<feature type="domain" description="AB hydrolase-1" evidence="3">
    <location>
        <begin position="27"/>
        <end position="253"/>
    </location>
</feature>
<reference evidence="5" key="1">
    <citation type="submission" date="2016-10" db="EMBL/GenBank/DDBJ databases">
        <authorList>
            <person name="Varghese N."/>
            <person name="Submissions S."/>
        </authorList>
    </citation>
    <scope>NUCLEOTIDE SEQUENCE [LARGE SCALE GENOMIC DNA]</scope>
    <source>
        <strain evidence="5">CGMCC 1.6981</strain>
    </source>
</reference>
<evidence type="ECO:0000313" key="5">
    <source>
        <dbReference type="Proteomes" id="UP000198693"/>
    </source>
</evidence>
<name>A0A1I7EVZ8_9GAMM</name>
<dbReference type="PANTHER" id="PTHR46118:SF4">
    <property type="entry name" value="PROTEIN ABHD11"/>
    <property type="match status" value="1"/>
</dbReference>
<evidence type="ECO:0000256" key="2">
    <source>
        <dbReference type="SAM" id="MobiDB-lite"/>
    </source>
</evidence>
<feature type="compositionally biased region" description="Basic and acidic residues" evidence="2">
    <location>
        <begin position="12"/>
        <end position="21"/>
    </location>
</feature>
<dbReference type="AlphaFoldDB" id="A0A1I7EVZ8"/>
<dbReference type="PANTHER" id="PTHR46118">
    <property type="entry name" value="PROTEIN ABHD11"/>
    <property type="match status" value="1"/>
</dbReference>
<dbReference type="InterPro" id="IPR029058">
    <property type="entry name" value="AB_hydrolase_fold"/>
</dbReference>
<gene>
    <name evidence="4" type="ORF">SAMN04487955_10127</name>
</gene>